<dbReference type="AlphaFoldDB" id="A0A2N8KS82"/>
<dbReference type="Gene3D" id="3.60.20.40">
    <property type="match status" value="1"/>
</dbReference>
<comment type="similarity">
    <text evidence="1">Belongs to the gamma-glutamyltransferase family.</text>
</comment>
<dbReference type="Proteomes" id="UP000235916">
    <property type="component" value="Unassembled WGS sequence"/>
</dbReference>
<dbReference type="RefSeq" id="WP_102770090.1">
    <property type="nucleotide sequence ID" value="NZ_POSP01000004.1"/>
</dbReference>
<dbReference type="InterPro" id="IPR043137">
    <property type="entry name" value="GGT_ssub_C"/>
</dbReference>
<dbReference type="InterPro" id="IPR043138">
    <property type="entry name" value="GGT_lsub"/>
</dbReference>
<proteinExistence type="inferred from homology"/>
<keyword evidence="3" id="KW-0378">Hydrolase</keyword>
<evidence type="ECO:0000256" key="1">
    <source>
        <dbReference type="ARBA" id="ARBA00009381"/>
    </source>
</evidence>
<accession>A0A2N8KS82</accession>
<feature type="chain" id="PRO_5014879829" evidence="6">
    <location>
        <begin position="23"/>
        <end position="608"/>
    </location>
</feature>
<dbReference type="EMBL" id="POSP01000004">
    <property type="protein sequence ID" value="PND36316.1"/>
    <property type="molecule type" value="Genomic_DNA"/>
</dbReference>
<dbReference type="PROSITE" id="PS51257">
    <property type="entry name" value="PROKAR_LIPOPROTEIN"/>
    <property type="match status" value="1"/>
</dbReference>
<dbReference type="InterPro" id="IPR029055">
    <property type="entry name" value="Ntn_hydrolases_N"/>
</dbReference>
<evidence type="ECO:0000256" key="3">
    <source>
        <dbReference type="ARBA" id="ARBA00022801"/>
    </source>
</evidence>
<keyword evidence="6" id="KW-0732">Signal</keyword>
<comment type="caution">
    <text evidence="7">The sequence shown here is derived from an EMBL/GenBank/DDBJ whole genome shotgun (WGS) entry which is preliminary data.</text>
</comment>
<reference evidence="7 8" key="1">
    <citation type="submission" date="2018-01" db="EMBL/GenBank/DDBJ databases">
        <title>Draft genome sequence of Paucibacter aquatile CR182 isolated from freshwater of the Nakdong River.</title>
        <authorList>
            <person name="Choi A."/>
            <person name="Chung E.J."/>
        </authorList>
    </citation>
    <scope>NUCLEOTIDE SEQUENCE [LARGE SCALE GENOMIC DNA]</scope>
    <source>
        <strain evidence="7 8">CR182</strain>
    </source>
</reference>
<dbReference type="PRINTS" id="PR01210">
    <property type="entry name" value="GGTRANSPTASE"/>
</dbReference>
<evidence type="ECO:0000256" key="4">
    <source>
        <dbReference type="ARBA" id="ARBA00023145"/>
    </source>
</evidence>
<feature type="region of interest" description="Disordered" evidence="5">
    <location>
        <begin position="588"/>
        <end position="608"/>
    </location>
</feature>
<keyword evidence="4" id="KW-0865">Zymogen</keyword>
<dbReference type="Pfam" id="PF01019">
    <property type="entry name" value="G_glu_transpept"/>
    <property type="match status" value="1"/>
</dbReference>
<evidence type="ECO:0000256" key="5">
    <source>
        <dbReference type="SAM" id="MobiDB-lite"/>
    </source>
</evidence>
<dbReference type="PANTHER" id="PTHR43199:SF1">
    <property type="entry name" value="GLUTATHIONE HYDROLASE PROENZYME"/>
    <property type="match status" value="1"/>
</dbReference>
<organism evidence="7 8">
    <name type="scientific">Kinneretia aquatilis</name>
    <dbReference type="NCBI Taxonomy" id="2070761"/>
    <lineage>
        <taxon>Bacteria</taxon>
        <taxon>Pseudomonadati</taxon>
        <taxon>Pseudomonadota</taxon>
        <taxon>Betaproteobacteria</taxon>
        <taxon>Burkholderiales</taxon>
        <taxon>Sphaerotilaceae</taxon>
        <taxon>Roseateles</taxon>
    </lineage>
</organism>
<dbReference type="InterPro" id="IPR051792">
    <property type="entry name" value="GGT_bact"/>
</dbReference>
<feature type="compositionally biased region" description="Basic and acidic residues" evidence="5">
    <location>
        <begin position="598"/>
        <end position="608"/>
    </location>
</feature>
<evidence type="ECO:0000256" key="2">
    <source>
        <dbReference type="ARBA" id="ARBA00022679"/>
    </source>
</evidence>
<dbReference type="SUPFAM" id="SSF56235">
    <property type="entry name" value="N-terminal nucleophile aminohydrolases (Ntn hydrolases)"/>
    <property type="match status" value="1"/>
</dbReference>
<dbReference type="GO" id="GO:0016740">
    <property type="term" value="F:transferase activity"/>
    <property type="evidence" value="ECO:0007669"/>
    <property type="project" value="UniProtKB-KW"/>
</dbReference>
<evidence type="ECO:0000313" key="7">
    <source>
        <dbReference type="EMBL" id="PND36316.1"/>
    </source>
</evidence>
<dbReference type="GO" id="GO:0016787">
    <property type="term" value="F:hydrolase activity"/>
    <property type="evidence" value="ECO:0007669"/>
    <property type="project" value="UniProtKB-KW"/>
</dbReference>
<name>A0A2N8KS82_9BURK</name>
<feature type="signal peptide" evidence="6">
    <location>
        <begin position="1"/>
        <end position="22"/>
    </location>
</feature>
<sequence length="608" mass="63878">MPLRLVRPLRSALSLLALLALASCSTPDSPALTTKAPAPDLIQPESASGWTAKQAQASAHFAVAAAHPLASDAGREILLAGGSALDAAIAVQMVLTLVEPQSSGIGGGAFLLHWDGAKVQAFDGRETAPAAADENLFLKPDGKPMPYLQAVVGGRSVGTPGLLRMLEQAHAQHGKLPWARLFEPAIRLCEQGYALSGRSHKQLLNNTALRQDPQAGAYFFDAQGQALPEGSRLRNPALAAVLRQVAAGGADAFLKGTVAQDIVRRVRGHAGNPGLLSEADLAGYQPRQREVLCTPWRGQQVCGFPPPSSGHLTVMQMLGMMPAQAPAQAFSEGVPSAAWLHRYAEASKLAFADRAQYIADPDFVAAPGGDWRSLLAPEYLQARAALIGPRSMASAAAGQPAAALRVGWAPMPDQPEHGTSHISIIDAAGRAVAMTTSIEAGFGARIMSDGGTGLPGGFMLNNQLTDFALVPRDEQGRPVANRLQPGKRPRSSMAPTLVFDASGRRLSMSLGSPGGPAIIHFVAKTLLATADWQLDVQQALDLPNFGNFGGPVFLEQGRFPAATREDLQARGHRLVETELTSGIQAIQRSPTGWLGGADPRRDGAVRGD</sequence>
<evidence type="ECO:0000313" key="8">
    <source>
        <dbReference type="Proteomes" id="UP000235916"/>
    </source>
</evidence>
<protein>
    <submittedName>
        <fullName evidence="7">Gamma-glutamyltransferase</fullName>
    </submittedName>
</protein>
<gene>
    <name evidence="7" type="ORF">C1O66_21680</name>
</gene>
<keyword evidence="8" id="KW-1185">Reference proteome</keyword>
<dbReference type="OrthoDB" id="5297205at2"/>
<keyword evidence="2 7" id="KW-0808">Transferase</keyword>
<dbReference type="Gene3D" id="1.10.246.130">
    <property type="match status" value="1"/>
</dbReference>
<evidence type="ECO:0000256" key="6">
    <source>
        <dbReference type="SAM" id="SignalP"/>
    </source>
</evidence>
<dbReference type="PANTHER" id="PTHR43199">
    <property type="entry name" value="GLUTATHIONE HYDROLASE"/>
    <property type="match status" value="1"/>
</dbReference>